<keyword evidence="2" id="KW-1185">Reference proteome</keyword>
<dbReference type="Proteomes" id="UP000321863">
    <property type="component" value="Unassembled WGS sequence"/>
</dbReference>
<organism evidence="1 2">
    <name type="scientific">Chryseobacterium hagamense</name>
    <dbReference type="NCBI Taxonomy" id="395935"/>
    <lineage>
        <taxon>Bacteria</taxon>
        <taxon>Pseudomonadati</taxon>
        <taxon>Bacteroidota</taxon>
        <taxon>Flavobacteriia</taxon>
        <taxon>Flavobacteriales</taxon>
        <taxon>Weeksellaceae</taxon>
        <taxon>Chryseobacterium group</taxon>
        <taxon>Chryseobacterium</taxon>
    </lineage>
</organism>
<evidence type="ECO:0000313" key="1">
    <source>
        <dbReference type="EMBL" id="GEN76352.1"/>
    </source>
</evidence>
<comment type="caution">
    <text evidence="1">The sequence shown here is derived from an EMBL/GenBank/DDBJ whole genome shotgun (WGS) entry which is preliminary data.</text>
</comment>
<dbReference type="GO" id="GO:0043565">
    <property type="term" value="F:sequence-specific DNA binding"/>
    <property type="evidence" value="ECO:0007669"/>
    <property type="project" value="InterPro"/>
</dbReference>
<dbReference type="SUPFAM" id="SSF48295">
    <property type="entry name" value="TrpR-like"/>
    <property type="match status" value="1"/>
</dbReference>
<protein>
    <recommendedName>
        <fullName evidence="3">Transposase</fullName>
    </recommendedName>
</protein>
<accession>A0A511YMC3</accession>
<dbReference type="InterPro" id="IPR010921">
    <property type="entry name" value="Trp_repressor/repl_initiator"/>
</dbReference>
<name>A0A511YMC3_9FLAO</name>
<dbReference type="AlphaFoldDB" id="A0A511YMC3"/>
<sequence>MDVIRLNTIITGSANGENIRYNQKLKSYDKRTILRILDYQKKHRLNNTQLAAHFSLSRNSVTKWKKLFP</sequence>
<reference evidence="1 2" key="1">
    <citation type="submission" date="2019-07" db="EMBL/GenBank/DDBJ databases">
        <title>Whole genome shotgun sequence of Chryseobacterium hagamense NBRC 105253.</title>
        <authorList>
            <person name="Hosoyama A."/>
            <person name="Uohara A."/>
            <person name="Ohji S."/>
            <person name="Ichikawa N."/>
        </authorList>
    </citation>
    <scope>NUCLEOTIDE SEQUENCE [LARGE SCALE GENOMIC DNA]</scope>
    <source>
        <strain evidence="1 2">NBRC 105253</strain>
    </source>
</reference>
<dbReference type="EMBL" id="BJYJ01000009">
    <property type="protein sequence ID" value="GEN76352.1"/>
    <property type="molecule type" value="Genomic_DNA"/>
</dbReference>
<evidence type="ECO:0000313" key="2">
    <source>
        <dbReference type="Proteomes" id="UP000321863"/>
    </source>
</evidence>
<proteinExistence type="predicted"/>
<gene>
    <name evidence="1" type="ORF">CHA01nite_20920</name>
</gene>
<evidence type="ECO:0008006" key="3">
    <source>
        <dbReference type="Google" id="ProtNLM"/>
    </source>
</evidence>